<dbReference type="PANTHER" id="PTHR19963:SF30">
    <property type="entry name" value="ENDONUCLEASE_EXONUCLEASE_PHOSPHATASE DOMAIN-CONTAINING PROTEIN"/>
    <property type="match status" value="1"/>
</dbReference>
<organism evidence="2 3">
    <name type="scientific">Potamilus streckersoni</name>
    <dbReference type="NCBI Taxonomy" id="2493646"/>
    <lineage>
        <taxon>Eukaryota</taxon>
        <taxon>Metazoa</taxon>
        <taxon>Spiralia</taxon>
        <taxon>Lophotrochozoa</taxon>
        <taxon>Mollusca</taxon>
        <taxon>Bivalvia</taxon>
        <taxon>Autobranchia</taxon>
        <taxon>Heteroconchia</taxon>
        <taxon>Palaeoheterodonta</taxon>
        <taxon>Unionida</taxon>
        <taxon>Unionoidea</taxon>
        <taxon>Unionidae</taxon>
        <taxon>Ambleminae</taxon>
        <taxon>Lampsilini</taxon>
        <taxon>Potamilus</taxon>
    </lineage>
</organism>
<reference evidence="2" key="3">
    <citation type="submission" date="2023-05" db="EMBL/GenBank/DDBJ databases">
        <authorList>
            <person name="Smith C.H."/>
        </authorList>
    </citation>
    <scope>NUCLEOTIDE SEQUENCE</scope>
    <source>
        <strain evidence="2">CHS0354</strain>
        <tissue evidence="2">Mantle</tissue>
    </source>
</reference>
<name>A0AAE0TBK2_9BIVA</name>
<feature type="coiled-coil region" evidence="1">
    <location>
        <begin position="186"/>
        <end position="221"/>
    </location>
</feature>
<comment type="caution">
    <text evidence="2">The sequence shown here is derived from an EMBL/GenBank/DDBJ whole genome shotgun (WGS) entry which is preliminary data.</text>
</comment>
<dbReference type="Proteomes" id="UP001195483">
    <property type="component" value="Unassembled WGS sequence"/>
</dbReference>
<keyword evidence="3" id="KW-1185">Reference proteome</keyword>
<proteinExistence type="predicted"/>
<sequence length="224" mass="25800">MDHLLRERSVEICIEIKDGREMPGSQRPKESKLEKQNELRLDACLRKDAFQVLTDLQVQLGQVEFEKLKTSLEARFAPRNQDELNTTKRNSEVVSGKGGTLSELGQTTQRLVSLAYPGCPLAKDYLLGAVQDENLKLEIWCHRPNNLQEAIRMGVEWEAFLRAGVKQKPVCSACTDYKESSYMCEESTYKSVIEQLKAKVEKLMEENKKLTEEHLKRLDRRQQL</sequence>
<protein>
    <submittedName>
        <fullName evidence="2">Uncharacterized protein</fullName>
    </submittedName>
</protein>
<evidence type="ECO:0000313" key="3">
    <source>
        <dbReference type="Proteomes" id="UP001195483"/>
    </source>
</evidence>
<dbReference type="AlphaFoldDB" id="A0AAE0TBK2"/>
<dbReference type="EMBL" id="JAEAOA010002083">
    <property type="protein sequence ID" value="KAK3607372.1"/>
    <property type="molecule type" value="Genomic_DNA"/>
</dbReference>
<evidence type="ECO:0000256" key="1">
    <source>
        <dbReference type="SAM" id="Coils"/>
    </source>
</evidence>
<evidence type="ECO:0000313" key="2">
    <source>
        <dbReference type="EMBL" id="KAK3607372.1"/>
    </source>
</evidence>
<keyword evidence="1" id="KW-0175">Coiled coil</keyword>
<gene>
    <name evidence="2" type="ORF">CHS0354_035710</name>
</gene>
<reference evidence="2" key="1">
    <citation type="journal article" date="2021" name="Genome Biol. Evol.">
        <title>A High-Quality Reference Genome for a Parasitic Bivalve with Doubly Uniparental Inheritance (Bivalvia: Unionida).</title>
        <authorList>
            <person name="Smith C.H."/>
        </authorList>
    </citation>
    <scope>NUCLEOTIDE SEQUENCE</scope>
    <source>
        <strain evidence="2">CHS0354</strain>
    </source>
</reference>
<accession>A0AAE0TBK2</accession>
<reference evidence="2" key="2">
    <citation type="journal article" date="2021" name="Genome Biol. Evol.">
        <title>Developing a high-quality reference genome for a parasitic bivalve with doubly uniparental inheritance (Bivalvia: Unionida).</title>
        <authorList>
            <person name="Smith C.H."/>
        </authorList>
    </citation>
    <scope>NUCLEOTIDE SEQUENCE</scope>
    <source>
        <strain evidence="2">CHS0354</strain>
        <tissue evidence="2">Mantle</tissue>
    </source>
</reference>
<dbReference type="PANTHER" id="PTHR19963">
    <property type="entry name" value="CCHC-TYPE DOMAIN-CONTAINING PROTEIN"/>
    <property type="match status" value="1"/>
</dbReference>